<feature type="domain" description="Major facilitator superfamily (MFS) profile" evidence="7">
    <location>
        <begin position="1"/>
        <end position="387"/>
    </location>
</feature>
<reference evidence="8 9" key="1">
    <citation type="submission" date="2015-03" db="EMBL/GenBank/DDBJ databases">
        <title>Draft Genome Sequence of Burkholderia andropogonis type strain ICMP2807, isolated from Sorghum bicolor.</title>
        <authorList>
            <person name="Lopes-Santos L."/>
            <person name="Castro D.B."/>
            <person name="Ottoboni L.M."/>
            <person name="Park D."/>
            <person name="Weirc B.S."/>
            <person name="Destefano S.A."/>
        </authorList>
    </citation>
    <scope>NUCLEOTIDE SEQUENCE [LARGE SCALE GENOMIC DNA]</scope>
    <source>
        <strain evidence="8 9">ICMP2807</strain>
    </source>
</reference>
<dbReference type="InterPro" id="IPR036259">
    <property type="entry name" value="MFS_trans_sf"/>
</dbReference>
<dbReference type="Pfam" id="PF07690">
    <property type="entry name" value="MFS_1"/>
    <property type="match status" value="1"/>
</dbReference>
<dbReference type="InterPro" id="IPR011701">
    <property type="entry name" value="MFS"/>
</dbReference>
<keyword evidence="4 6" id="KW-1133">Transmembrane helix</keyword>
<sequence>MGLPGFANMAATFNVSVEHVSQTLSIFFFGFSASPLIYGPLSDRVGRRPVLLSACFVYALASVMATITSAFGALLFWRLLQGAGAGAASVLAITVIRDHRQGASARRLLSYAAVVRIIGPTTAPSIGNVLLLLGSWRWIYGFMAFGGIMMSLMVALGLPESSRTKLAAVAARADRASTAGLEATHAPRRSVLKDYRLFLSDRVSFAYVLIIALTFSSHFSYVTGSLYVFVNVLHVSTAKYGLLFGITALCLMLGSFLSGQLSKREIPGDVVIGVSLCISVVSALTMLILASTHLLAVPVLSVLLSTNALCIGLLTPSAQQGAMENAGEFAGTASALMNAIATGLGACTSYVEGLLLVWFNTLPAVVMSGLMMLCCTIAAAVYFKTVRPAARSGGYRTRTRN</sequence>
<comment type="caution">
    <text evidence="8">The sequence shown here is derived from an EMBL/GenBank/DDBJ whole genome shotgun (WGS) entry which is preliminary data.</text>
</comment>
<dbReference type="GO" id="GO:0005886">
    <property type="term" value="C:plasma membrane"/>
    <property type="evidence" value="ECO:0007669"/>
    <property type="project" value="TreeGrafter"/>
</dbReference>
<feature type="transmembrane region" description="Helical" evidence="6">
    <location>
        <begin position="108"/>
        <end position="132"/>
    </location>
</feature>
<dbReference type="GO" id="GO:0022857">
    <property type="term" value="F:transmembrane transporter activity"/>
    <property type="evidence" value="ECO:0007669"/>
    <property type="project" value="InterPro"/>
</dbReference>
<keyword evidence="2" id="KW-0813">Transport</keyword>
<feature type="transmembrane region" description="Helical" evidence="6">
    <location>
        <begin position="365"/>
        <end position="383"/>
    </location>
</feature>
<protein>
    <recommendedName>
        <fullName evidence="7">Major facilitator superfamily (MFS) profile domain-containing protein</fullName>
    </recommendedName>
</protein>
<evidence type="ECO:0000256" key="4">
    <source>
        <dbReference type="ARBA" id="ARBA00022989"/>
    </source>
</evidence>
<comment type="subcellular location">
    <subcellularLocation>
        <location evidence="1">Membrane</location>
        <topology evidence="1">Multi-pass membrane protein</topology>
    </subcellularLocation>
</comment>
<dbReference type="AlphaFoldDB" id="A0A0F5K410"/>
<evidence type="ECO:0000313" key="8">
    <source>
        <dbReference type="EMBL" id="KKB64871.1"/>
    </source>
</evidence>
<dbReference type="SUPFAM" id="SSF103473">
    <property type="entry name" value="MFS general substrate transporter"/>
    <property type="match status" value="1"/>
</dbReference>
<feature type="transmembrane region" description="Helical" evidence="6">
    <location>
        <begin position="240"/>
        <end position="258"/>
    </location>
</feature>
<name>A0A0F5K410_9BURK</name>
<dbReference type="CDD" id="cd17320">
    <property type="entry name" value="MFS_MdfA_MDR_like"/>
    <property type="match status" value="1"/>
</dbReference>
<keyword evidence="3 6" id="KW-0812">Transmembrane</keyword>
<dbReference type="Gene3D" id="1.20.1720.10">
    <property type="entry name" value="Multidrug resistance protein D"/>
    <property type="match status" value="1"/>
</dbReference>
<evidence type="ECO:0000256" key="1">
    <source>
        <dbReference type="ARBA" id="ARBA00004141"/>
    </source>
</evidence>
<feature type="transmembrane region" description="Helical" evidence="6">
    <location>
        <begin position="79"/>
        <end position="96"/>
    </location>
</feature>
<evidence type="ECO:0000256" key="5">
    <source>
        <dbReference type="ARBA" id="ARBA00023136"/>
    </source>
</evidence>
<feature type="transmembrane region" description="Helical" evidence="6">
    <location>
        <begin position="295"/>
        <end position="314"/>
    </location>
</feature>
<evidence type="ECO:0000256" key="6">
    <source>
        <dbReference type="SAM" id="Phobius"/>
    </source>
</evidence>
<evidence type="ECO:0000256" key="2">
    <source>
        <dbReference type="ARBA" id="ARBA00022448"/>
    </source>
</evidence>
<keyword evidence="9" id="KW-1185">Reference proteome</keyword>
<dbReference type="Proteomes" id="UP000033618">
    <property type="component" value="Unassembled WGS sequence"/>
</dbReference>
<evidence type="ECO:0000313" key="9">
    <source>
        <dbReference type="Proteomes" id="UP000033618"/>
    </source>
</evidence>
<dbReference type="EMBL" id="LAQU01000002">
    <property type="protein sequence ID" value="KKB64871.1"/>
    <property type="molecule type" value="Genomic_DNA"/>
</dbReference>
<feature type="transmembrane region" description="Helical" evidence="6">
    <location>
        <begin position="270"/>
        <end position="289"/>
    </location>
</feature>
<dbReference type="PATRIC" id="fig|28092.6.peg.550"/>
<dbReference type="GO" id="GO:1990961">
    <property type="term" value="P:xenobiotic detoxification by transmembrane export across the plasma membrane"/>
    <property type="evidence" value="ECO:0007669"/>
    <property type="project" value="TreeGrafter"/>
</dbReference>
<keyword evidence="5 6" id="KW-0472">Membrane</keyword>
<feature type="transmembrane region" description="Helical" evidence="6">
    <location>
        <begin position="50"/>
        <end position="73"/>
    </location>
</feature>
<dbReference type="STRING" id="28092.WM40_02360"/>
<dbReference type="InterPro" id="IPR020846">
    <property type="entry name" value="MFS_dom"/>
</dbReference>
<dbReference type="PANTHER" id="PTHR23502:SF132">
    <property type="entry name" value="POLYAMINE TRANSPORTER 2-RELATED"/>
    <property type="match status" value="1"/>
</dbReference>
<dbReference type="PROSITE" id="PS50850">
    <property type="entry name" value="MFS"/>
    <property type="match status" value="1"/>
</dbReference>
<evidence type="ECO:0000256" key="3">
    <source>
        <dbReference type="ARBA" id="ARBA00022692"/>
    </source>
</evidence>
<feature type="transmembrane region" description="Helical" evidence="6">
    <location>
        <begin position="205"/>
        <end position="228"/>
    </location>
</feature>
<proteinExistence type="predicted"/>
<gene>
    <name evidence="8" type="ORF">WM40_02360</name>
</gene>
<organism evidence="8 9">
    <name type="scientific">Robbsia andropogonis</name>
    <dbReference type="NCBI Taxonomy" id="28092"/>
    <lineage>
        <taxon>Bacteria</taxon>
        <taxon>Pseudomonadati</taxon>
        <taxon>Pseudomonadota</taxon>
        <taxon>Betaproteobacteria</taxon>
        <taxon>Burkholderiales</taxon>
        <taxon>Burkholderiaceae</taxon>
        <taxon>Robbsia</taxon>
    </lineage>
</organism>
<accession>A0A0F5K410</accession>
<evidence type="ECO:0000259" key="7">
    <source>
        <dbReference type="PROSITE" id="PS50850"/>
    </source>
</evidence>
<feature type="transmembrane region" description="Helical" evidence="6">
    <location>
        <begin position="20"/>
        <end position="38"/>
    </location>
</feature>
<feature type="transmembrane region" description="Helical" evidence="6">
    <location>
        <begin position="335"/>
        <end position="359"/>
    </location>
</feature>
<feature type="transmembrane region" description="Helical" evidence="6">
    <location>
        <begin position="138"/>
        <end position="158"/>
    </location>
</feature>
<dbReference type="PANTHER" id="PTHR23502">
    <property type="entry name" value="MAJOR FACILITATOR SUPERFAMILY"/>
    <property type="match status" value="1"/>
</dbReference>